<dbReference type="GO" id="GO:0003677">
    <property type="term" value="F:DNA binding"/>
    <property type="evidence" value="ECO:0007669"/>
    <property type="project" value="UniProtKB-KW"/>
</dbReference>
<feature type="domain" description="Restriction endonuclease type I HsdR N-terminal" evidence="2">
    <location>
        <begin position="64"/>
        <end position="121"/>
    </location>
</feature>
<evidence type="ECO:0000259" key="2">
    <source>
        <dbReference type="Pfam" id="PF04313"/>
    </source>
</evidence>
<reference evidence="3 4" key="1">
    <citation type="submission" date="2017-04" db="EMBL/GenBank/DDBJ databases">
        <title>Genomic insights into metabolism of Thermodesulfobium acidiphilum.</title>
        <authorList>
            <person name="Toshchakov S.V."/>
            <person name="Frolov E.N."/>
            <person name="Kublanov I.V."/>
            <person name="Samarov N.I."/>
            <person name="Novikov A."/>
            <person name="Lebedinsky A.V."/>
            <person name="Bonch-Osmolovskaya E.A."/>
            <person name="Chernyh N.A."/>
        </authorList>
    </citation>
    <scope>NUCLEOTIDE SEQUENCE [LARGE SCALE GENOMIC DNA]</scope>
    <source>
        <strain evidence="3 4">3127-1</strain>
    </source>
</reference>
<dbReference type="GO" id="GO:0009035">
    <property type="term" value="F:type I site-specific deoxyribonuclease activity"/>
    <property type="evidence" value="ECO:0007669"/>
    <property type="project" value="UniProtKB-EC"/>
</dbReference>
<dbReference type="GO" id="GO:0009307">
    <property type="term" value="P:DNA restriction-modification system"/>
    <property type="evidence" value="ECO:0007669"/>
    <property type="project" value="UniProtKB-KW"/>
</dbReference>
<proteinExistence type="predicted"/>
<dbReference type="Gene3D" id="1.20.1380.10">
    <property type="entry name" value="Replication modulator SeqA, C-terminal DNA-binding domain"/>
    <property type="match status" value="1"/>
</dbReference>
<evidence type="ECO:0000256" key="1">
    <source>
        <dbReference type="SAM" id="Coils"/>
    </source>
</evidence>
<sequence length="365" mass="42587">MPDAISEQEINKKLLDFIRELKKDGRQRLLNEEATKQSVILPILNALKWNVFDIESVFPEYSVNDKRVDYSLRSNKKNKVFIEVKKINEDLDQHQEQLLNYSFQEGVGLSVLTNGISWWFYLPSGEGSWAQRKFYTIEIYEQEDKVVVEKFEKLLSKDNVVSGKSLEYAKEIYYNKEKQNLINTTLPKAWNKIITDPDELLIELLADETEKLCGYKPDSETVEQFLTRISQEEIKTENIYVPTKIKSMHKKSDSSVSNQYSGKKPISFSFKGVKYSLRSWKELIVKLCEIILSKHKDQFNYVLDLHGTKRPYFSSKLDELRKPERISGTDIYLETNLSANSIVKLSKDIITLFGYKDSDLKIEIQ</sequence>
<dbReference type="AlphaFoldDB" id="A0A2R4W0R2"/>
<dbReference type="GO" id="GO:0005524">
    <property type="term" value="F:ATP binding"/>
    <property type="evidence" value="ECO:0007669"/>
    <property type="project" value="UniProtKB-KW"/>
</dbReference>
<gene>
    <name evidence="3" type="ORF">TDSAC_0911</name>
</gene>
<accession>A0A2R4W0R2</accession>
<evidence type="ECO:0000313" key="4">
    <source>
        <dbReference type="Proteomes" id="UP000244792"/>
    </source>
</evidence>
<evidence type="ECO:0000313" key="3">
    <source>
        <dbReference type="EMBL" id="AWB10268.1"/>
    </source>
</evidence>
<organism evidence="3 4">
    <name type="scientific">Thermodesulfobium acidiphilum</name>
    <dbReference type="NCBI Taxonomy" id="1794699"/>
    <lineage>
        <taxon>Bacteria</taxon>
        <taxon>Pseudomonadati</taxon>
        <taxon>Thermodesulfobiota</taxon>
        <taxon>Thermodesulfobiia</taxon>
        <taxon>Thermodesulfobiales</taxon>
        <taxon>Thermodesulfobiaceae</taxon>
        <taxon>Thermodesulfobium</taxon>
    </lineage>
</organism>
<keyword evidence="4" id="KW-1185">Reference proteome</keyword>
<feature type="coiled-coil region" evidence="1">
    <location>
        <begin position="77"/>
        <end position="104"/>
    </location>
</feature>
<name>A0A2R4W0R2_THEAF</name>
<keyword evidence="1" id="KW-0175">Coiled coil</keyword>
<dbReference type="RefSeq" id="WP_199919931.1">
    <property type="nucleotide sequence ID" value="NZ_CP020921.1"/>
</dbReference>
<dbReference type="EMBL" id="CP020921">
    <property type="protein sequence ID" value="AWB10268.1"/>
    <property type="molecule type" value="Genomic_DNA"/>
</dbReference>
<dbReference type="KEGG" id="taci:TDSAC_0911"/>
<protein>
    <recommendedName>
        <fullName evidence="2">Restriction endonuclease type I HsdR N-terminal domain-containing protein</fullName>
    </recommendedName>
</protein>
<dbReference type="InterPro" id="IPR007409">
    <property type="entry name" value="Restrct_endonuc_type1_HsdR_N"/>
</dbReference>
<dbReference type="Proteomes" id="UP000244792">
    <property type="component" value="Chromosome"/>
</dbReference>
<dbReference type="InterPro" id="IPR036835">
    <property type="entry name" value="SeqA_DNA-bd_C_sf"/>
</dbReference>
<dbReference type="Pfam" id="PF04313">
    <property type="entry name" value="HSDR_N"/>
    <property type="match status" value="1"/>
</dbReference>
<dbReference type="Gene3D" id="3.90.1570.30">
    <property type="match status" value="1"/>
</dbReference>